<keyword evidence="1" id="KW-0472">Membrane</keyword>
<feature type="transmembrane region" description="Helical" evidence="1">
    <location>
        <begin position="59"/>
        <end position="81"/>
    </location>
</feature>
<dbReference type="AlphaFoldDB" id="A0ABC9D7Z6"/>
<feature type="transmembrane region" description="Helical" evidence="1">
    <location>
        <begin position="28"/>
        <end position="47"/>
    </location>
</feature>
<accession>A0ABC9D7Z6</accession>
<evidence type="ECO:0000313" key="4">
    <source>
        <dbReference type="Proteomes" id="UP001497457"/>
    </source>
</evidence>
<gene>
    <name evidence="3" type="ORF">URODEC1_LOCUS82368</name>
</gene>
<keyword evidence="1" id="KW-1133">Transmembrane helix</keyword>
<evidence type="ECO:0000313" key="3">
    <source>
        <dbReference type="EMBL" id="CAL5032639.1"/>
    </source>
</evidence>
<dbReference type="PANTHER" id="PTHR31325">
    <property type="entry name" value="OS01G0798800 PROTEIN-RELATED"/>
    <property type="match status" value="1"/>
</dbReference>
<feature type="transmembrane region" description="Helical" evidence="1">
    <location>
        <begin position="350"/>
        <end position="371"/>
    </location>
</feature>
<organism evidence="3 4">
    <name type="scientific">Urochloa decumbens</name>
    <dbReference type="NCBI Taxonomy" id="240449"/>
    <lineage>
        <taxon>Eukaryota</taxon>
        <taxon>Viridiplantae</taxon>
        <taxon>Streptophyta</taxon>
        <taxon>Embryophyta</taxon>
        <taxon>Tracheophyta</taxon>
        <taxon>Spermatophyta</taxon>
        <taxon>Magnoliopsida</taxon>
        <taxon>Liliopsida</taxon>
        <taxon>Poales</taxon>
        <taxon>Poaceae</taxon>
        <taxon>PACMAD clade</taxon>
        <taxon>Panicoideae</taxon>
        <taxon>Panicodae</taxon>
        <taxon>Paniceae</taxon>
        <taxon>Melinidinae</taxon>
        <taxon>Urochloa</taxon>
    </lineage>
</organism>
<reference evidence="3 4" key="2">
    <citation type="submission" date="2024-10" db="EMBL/GenBank/DDBJ databases">
        <authorList>
            <person name="Ryan C."/>
        </authorList>
    </citation>
    <scope>NUCLEOTIDE SEQUENCE [LARGE SCALE GENOMIC DNA]</scope>
</reference>
<reference evidence="4" key="1">
    <citation type="submission" date="2024-06" db="EMBL/GenBank/DDBJ databases">
        <authorList>
            <person name="Ryan C."/>
        </authorList>
    </citation>
    <scope>NUCLEOTIDE SEQUENCE [LARGE SCALE GENOMIC DNA]</scope>
</reference>
<protein>
    <recommendedName>
        <fullName evidence="2">DUF4220 domain-containing protein</fullName>
    </recommendedName>
</protein>
<dbReference type="Pfam" id="PF04578">
    <property type="entry name" value="DUF594"/>
    <property type="match status" value="1"/>
</dbReference>
<name>A0ABC9D7Z6_9POAL</name>
<dbReference type="InterPro" id="IPR007658">
    <property type="entry name" value="DUF594"/>
</dbReference>
<dbReference type="InterPro" id="IPR025315">
    <property type="entry name" value="DUF4220"/>
</dbReference>
<keyword evidence="4" id="KW-1185">Reference proteome</keyword>
<proteinExistence type="predicted"/>
<dbReference type="EMBL" id="OZ075141">
    <property type="protein sequence ID" value="CAL5032639.1"/>
    <property type="molecule type" value="Genomic_DNA"/>
</dbReference>
<feature type="transmembrane region" description="Helical" evidence="1">
    <location>
        <begin position="309"/>
        <end position="330"/>
    </location>
</feature>
<evidence type="ECO:0000256" key="1">
    <source>
        <dbReference type="SAM" id="Phobius"/>
    </source>
</evidence>
<keyword evidence="1" id="KW-0812">Transmembrane</keyword>
<dbReference type="Pfam" id="PF13968">
    <property type="entry name" value="DUF4220"/>
    <property type="match status" value="1"/>
</dbReference>
<feature type="domain" description="DUF4220" evidence="2">
    <location>
        <begin position="64"/>
        <end position="429"/>
    </location>
</feature>
<dbReference type="Proteomes" id="UP001497457">
    <property type="component" value="Chromosome 31b"/>
</dbReference>
<sequence length="719" mass="79946">MDRKIHFRSKLEKLMAAGEVVMHAWKEWGLQALVLLSFTLQAVLLILAEFRRHMDPGVLLAFLWSAYLLADSTAIYVLGHLSASNRTPEHELMAFWAPFLLLHLGGQDNITAYSIDDCRLWLRHLQTLVVQVAAAAYVLYESSIFGPSRSLLLPASMLVFAVGVVKGGERVWALRCAGIGALAMKEQGTGSMGFGALTAIDNSEDQGVGAQAAMSDLDVPGFGDPDRFQPSSYGLPTSWQDTEGLLLVAHLLLGVPKDFFKMPLHGVDVSLDASHLTTEDMYKVAEMQLSLMQDVFYTKAEVICSWYGLCIRIFSALAIVITLFLFHLLLLLDYHRRKPNSSYSIVDVSITYVLLGGAVILELTSLLRAIFSSWTCALFAKAHARKNLGVKVLWRVIGRGIMSLRRLVGAANLRKRYWSSSIGQHDLFDLGVRSRASRISRMVRWMGVEDPWNTLVYSRSTPISPEIKRLVAEQVFKRDHTLDTSPNHILNSRGRAALMRWGCNDALSFSVVDIELEESILIWHIATNIFLSAGNLLWDVGLVEAVRALSNYMVFLLAVRPSMLPPPAIRNAYIKLCSDISVLQYSSTEHLAFILYNYGKVLNTGGSTVSFVCTTMSEHRRRSLHDNQTLKAGSKLGAMLLDMESSHEVHEDVLQLIAQGWVEILCYAGYRCTTNSHSKQLSNGGDLITVAALLLEHRKNLDTLMASDPEAHLAATDDY</sequence>
<evidence type="ECO:0000259" key="2">
    <source>
        <dbReference type="Pfam" id="PF13968"/>
    </source>
</evidence>